<dbReference type="PROSITE" id="PS50253">
    <property type="entry name" value="COX3"/>
    <property type="match status" value="1"/>
</dbReference>
<feature type="transmembrane region" description="Helical" evidence="9">
    <location>
        <begin position="124"/>
        <end position="152"/>
    </location>
</feature>
<dbReference type="InterPro" id="IPR035973">
    <property type="entry name" value="Cyt_c_oxidase_su3-like_sf"/>
</dbReference>
<feature type="transmembrane region" description="Helical" evidence="9">
    <location>
        <begin position="79"/>
        <end position="103"/>
    </location>
</feature>
<feature type="domain" description="Heme-copper oxidase subunit III family profile" evidence="10">
    <location>
        <begin position="3"/>
        <end position="261"/>
    </location>
</feature>
<dbReference type="GO" id="GO:0004129">
    <property type="term" value="F:cytochrome-c oxidase activity"/>
    <property type="evidence" value="ECO:0007669"/>
    <property type="project" value="InterPro"/>
</dbReference>
<protein>
    <recommendedName>
        <fullName evidence="3 8">Cytochrome c oxidase subunit 3</fullName>
    </recommendedName>
</protein>
<evidence type="ECO:0000256" key="1">
    <source>
        <dbReference type="ARBA" id="ARBA00004141"/>
    </source>
</evidence>
<proteinExistence type="evidence at transcript level"/>
<dbReference type="PANTHER" id="PTHR11403:SF7">
    <property type="entry name" value="CYTOCHROME C OXIDASE SUBUNIT 3"/>
    <property type="match status" value="1"/>
</dbReference>
<dbReference type="FunFam" id="1.10.287.70:FF:000082">
    <property type="entry name" value="Cytochrome c oxidase subunit 3"/>
    <property type="match status" value="1"/>
</dbReference>
<keyword evidence="4 8" id="KW-0812">Transmembrane</keyword>
<dbReference type="InterPro" id="IPR000298">
    <property type="entry name" value="Cyt_c_oxidase-like_su3"/>
</dbReference>
<comment type="function">
    <text evidence="8">Component of the cytochrome c oxidase, the last enzyme in the mitochondrial electron transport chain which drives oxidative phosphorylation. The respiratory chain contains 3 multisubunit complexes succinate dehydrogenase (complex II, CII), ubiquinol-cytochrome c oxidoreductase (cytochrome b-c1 complex, complex III, CIII) and cytochrome c oxidase (complex IV, CIV), that cooperate to transfer electrons derived from NADH and succinate to molecular oxygen, creating an electrochemical gradient over the inner membrane that drives transmembrane transport and the ATP synthase. Cytochrome c oxidase is the component of the respiratory chain that catalyzes the reduction of oxygen to water. Electrons originating from reduced cytochrome c in the intermembrane space (IMS) are transferred via the dinuclear copper A center (CU(A)) of subunit 2 and heme A of subunit 1 to the active site in subunit 1, a binuclear center (BNC) formed by heme A3 and copper B (CU(B)). The BNC reduces molecular oxygen to 2 water molecules using 4 electrons from cytochrome c in the IMS and 4 protons from the mitochondrial matrix.</text>
</comment>
<dbReference type="Gene3D" id="1.10.287.70">
    <property type="match status" value="1"/>
</dbReference>
<dbReference type="InterPro" id="IPR033945">
    <property type="entry name" value="Cyt_c_oxase_su3_dom"/>
</dbReference>
<dbReference type="AlphaFoldDB" id="Q9XKY6"/>
<evidence type="ECO:0000259" key="10">
    <source>
        <dbReference type="PROSITE" id="PS50253"/>
    </source>
</evidence>
<evidence type="ECO:0000256" key="9">
    <source>
        <dbReference type="SAM" id="Phobius"/>
    </source>
</evidence>
<keyword evidence="5" id="KW-1278">Translocase</keyword>
<keyword evidence="8 11" id="KW-0496">Mitochondrion</keyword>
<evidence type="ECO:0000313" key="11">
    <source>
        <dbReference type="EMBL" id="AAD30660.1"/>
    </source>
</evidence>
<feature type="transmembrane region" description="Helical" evidence="9">
    <location>
        <begin position="158"/>
        <end position="176"/>
    </location>
</feature>
<keyword evidence="6 9" id="KW-1133">Transmembrane helix</keyword>
<evidence type="ECO:0000256" key="8">
    <source>
        <dbReference type="RuleBase" id="RU003375"/>
    </source>
</evidence>
<keyword evidence="7 9" id="KW-0472">Membrane</keyword>
<sequence length="264" mass="29761">MNNKHPYHLVNPSPWPISVSAALLGLTIGGVSYFHSFNNGIYLLTSSFILLAILAGFWWRDLIREGTYLHNHTKEVLLGLRLGFILFIVSEVMFFFSFFWAYFHSSLSPNIEIGSQWPPFALEVIGLALPVVNTVILLTSGATITVAHLAILRNKKQIAIESLIATIVLALVFTAIQMYEYRHAPFSISDGIYGSVFYMLTGFHGIHVLIGTIFICVQFVRLTKDHLLSNSHLGFEACAWYWHFVDVVWLLLFVIVYAYGSNAL</sequence>
<evidence type="ECO:0000256" key="4">
    <source>
        <dbReference type="ARBA" id="ARBA00022692"/>
    </source>
</evidence>
<geneLocation type="mitochondrion" evidence="11"/>
<name>Q9XKY6_PHYPO</name>
<gene>
    <name evidence="11" type="primary">cox3</name>
</gene>
<dbReference type="Pfam" id="PF00510">
    <property type="entry name" value="COX3"/>
    <property type="match status" value="1"/>
</dbReference>
<dbReference type="GO" id="GO:0045277">
    <property type="term" value="C:respiratory chain complex IV"/>
    <property type="evidence" value="ECO:0007669"/>
    <property type="project" value="UniProtKB-ARBA"/>
</dbReference>
<reference evidence="11" key="1">
    <citation type="submission" date="1998-08" db="EMBL/GenBank/DDBJ databases">
        <title>RNA editing of the cox3 mRNA in mitochondria of Physarum polycephalum.</title>
        <authorList>
            <person name="Costandy H."/>
            <person name="Miller D.L."/>
        </authorList>
    </citation>
    <scope>NUCLEOTIDE SEQUENCE</scope>
    <source>
        <strain evidence="11">M3</strain>
    </source>
</reference>
<dbReference type="InterPro" id="IPR024791">
    <property type="entry name" value="Cyt_c/ubiquinol_Oxase_su3"/>
</dbReference>
<evidence type="ECO:0000256" key="6">
    <source>
        <dbReference type="ARBA" id="ARBA00022989"/>
    </source>
</evidence>
<evidence type="ECO:0000256" key="7">
    <source>
        <dbReference type="ARBA" id="ARBA00023136"/>
    </source>
</evidence>
<accession>Q9XKY6</accession>
<feature type="transmembrane region" description="Helical" evidence="9">
    <location>
        <begin position="196"/>
        <end position="220"/>
    </location>
</feature>
<dbReference type="GO" id="GO:0005739">
    <property type="term" value="C:mitochondrion"/>
    <property type="evidence" value="ECO:0007669"/>
    <property type="project" value="TreeGrafter"/>
</dbReference>
<dbReference type="InterPro" id="IPR013833">
    <property type="entry name" value="Cyt_c_oxidase_su3_a-hlx"/>
</dbReference>
<evidence type="ECO:0000256" key="2">
    <source>
        <dbReference type="ARBA" id="ARBA00010581"/>
    </source>
</evidence>
<organism evidence="11">
    <name type="scientific">Physarum polycephalum</name>
    <name type="common">Many-headed slime mold</name>
    <name type="synonym">Badhamia polycephala</name>
    <dbReference type="NCBI Taxonomy" id="5791"/>
    <lineage>
        <taxon>Eukaryota</taxon>
        <taxon>Amoebozoa</taxon>
        <taxon>Evosea</taxon>
        <taxon>Eumycetozoa</taxon>
        <taxon>Myxogastria</taxon>
        <taxon>Myxogastromycetidae</taxon>
        <taxon>Physariida</taxon>
        <taxon>Physaraceae</taxon>
        <taxon>Physarum</taxon>
    </lineage>
</organism>
<dbReference type="EMBL" id="AF084527">
    <property type="protein sequence ID" value="AAD30660.1"/>
    <property type="molecule type" value="mRNA"/>
</dbReference>
<dbReference type="PANTHER" id="PTHR11403">
    <property type="entry name" value="CYTOCHROME C OXIDASE SUBUNIT III"/>
    <property type="match status" value="1"/>
</dbReference>
<evidence type="ECO:0000256" key="3">
    <source>
        <dbReference type="ARBA" id="ARBA00015944"/>
    </source>
</evidence>
<dbReference type="Gene3D" id="1.20.120.80">
    <property type="entry name" value="Cytochrome c oxidase, subunit III, four-helix bundle"/>
    <property type="match status" value="1"/>
</dbReference>
<dbReference type="SUPFAM" id="SSF81452">
    <property type="entry name" value="Cytochrome c oxidase subunit III-like"/>
    <property type="match status" value="1"/>
</dbReference>
<comment type="subcellular location">
    <subcellularLocation>
        <location evidence="1">Membrane</location>
        <topology evidence="1">Multi-pass membrane protein</topology>
    </subcellularLocation>
</comment>
<comment type="similarity">
    <text evidence="2 8">Belongs to the cytochrome c oxidase subunit 3 family.</text>
</comment>
<feature type="transmembrane region" description="Helical" evidence="9">
    <location>
        <begin position="240"/>
        <end position="260"/>
    </location>
</feature>
<evidence type="ECO:0000256" key="5">
    <source>
        <dbReference type="ARBA" id="ARBA00022967"/>
    </source>
</evidence>
<dbReference type="EMBL" id="AF084526">
    <property type="protein sequence ID" value="AAD30659.1"/>
    <property type="molecule type" value="Genomic_DNA"/>
</dbReference>
<dbReference type="CDD" id="cd01665">
    <property type="entry name" value="Cyt_c_Oxidase_III"/>
    <property type="match status" value="1"/>
</dbReference>
<feature type="transmembrane region" description="Helical" evidence="9">
    <location>
        <begin position="41"/>
        <end position="59"/>
    </location>
</feature>
<dbReference type="GO" id="GO:0006123">
    <property type="term" value="P:mitochondrial electron transport, cytochrome c to oxygen"/>
    <property type="evidence" value="ECO:0007669"/>
    <property type="project" value="TreeGrafter"/>
</dbReference>
<feature type="transmembrane region" description="Helical" evidence="9">
    <location>
        <begin position="15"/>
        <end position="34"/>
    </location>
</feature>